<proteinExistence type="predicted"/>
<keyword evidence="1" id="KW-0472">Membrane</keyword>
<protein>
    <submittedName>
        <fullName evidence="2">Uncharacterized protein</fullName>
    </submittedName>
</protein>
<sequence>MMLPQYNSGQRDMARIWRQSELTTLHTSIQHSTVVEEHVARNPSAQVESASIADQALHFQPFTTHIIAVITEPAQSEIDITRPISTLIQDPGFSDSTILSLSASITHSSYNATATFVLFASPSASTRLSISNVGTVVSETEIPKSWRAKEEPDQRSRHRTIFWVVVILMFGLTFVGIVAIR</sequence>
<dbReference type="OrthoDB" id="10339810at2759"/>
<evidence type="ECO:0000256" key="1">
    <source>
        <dbReference type="SAM" id="Phobius"/>
    </source>
</evidence>
<evidence type="ECO:0000313" key="2">
    <source>
        <dbReference type="EMBL" id="KAH7088892.1"/>
    </source>
</evidence>
<keyword evidence="1" id="KW-1133">Transmembrane helix</keyword>
<organism evidence="2 3">
    <name type="scientific">Paraphoma chrysanthemicola</name>
    <dbReference type="NCBI Taxonomy" id="798071"/>
    <lineage>
        <taxon>Eukaryota</taxon>
        <taxon>Fungi</taxon>
        <taxon>Dikarya</taxon>
        <taxon>Ascomycota</taxon>
        <taxon>Pezizomycotina</taxon>
        <taxon>Dothideomycetes</taxon>
        <taxon>Pleosporomycetidae</taxon>
        <taxon>Pleosporales</taxon>
        <taxon>Pleosporineae</taxon>
        <taxon>Phaeosphaeriaceae</taxon>
        <taxon>Paraphoma</taxon>
    </lineage>
</organism>
<gene>
    <name evidence="2" type="ORF">FB567DRAFT_320515</name>
</gene>
<comment type="caution">
    <text evidence="2">The sequence shown here is derived from an EMBL/GenBank/DDBJ whole genome shotgun (WGS) entry which is preliminary data.</text>
</comment>
<keyword evidence="1" id="KW-0812">Transmembrane</keyword>
<evidence type="ECO:0000313" key="3">
    <source>
        <dbReference type="Proteomes" id="UP000813461"/>
    </source>
</evidence>
<reference evidence="2" key="1">
    <citation type="journal article" date="2021" name="Nat. Commun.">
        <title>Genetic determinants of endophytism in the Arabidopsis root mycobiome.</title>
        <authorList>
            <person name="Mesny F."/>
            <person name="Miyauchi S."/>
            <person name="Thiergart T."/>
            <person name="Pickel B."/>
            <person name="Atanasova L."/>
            <person name="Karlsson M."/>
            <person name="Huettel B."/>
            <person name="Barry K.W."/>
            <person name="Haridas S."/>
            <person name="Chen C."/>
            <person name="Bauer D."/>
            <person name="Andreopoulos W."/>
            <person name="Pangilinan J."/>
            <person name="LaButti K."/>
            <person name="Riley R."/>
            <person name="Lipzen A."/>
            <person name="Clum A."/>
            <person name="Drula E."/>
            <person name="Henrissat B."/>
            <person name="Kohler A."/>
            <person name="Grigoriev I.V."/>
            <person name="Martin F.M."/>
            <person name="Hacquard S."/>
        </authorList>
    </citation>
    <scope>NUCLEOTIDE SEQUENCE</scope>
    <source>
        <strain evidence="2">MPI-SDFR-AT-0120</strain>
    </source>
</reference>
<feature type="transmembrane region" description="Helical" evidence="1">
    <location>
        <begin position="161"/>
        <end position="180"/>
    </location>
</feature>
<keyword evidence="3" id="KW-1185">Reference proteome</keyword>
<dbReference type="AlphaFoldDB" id="A0A8K0R7X8"/>
<dbReference type="Proteomes" id="UP000813461">
    <property type="component" value="Unassembled WGS sequence"/>
</dbReference>
<dbReference type="EMBL" id="JAGMVJ010000007">
    <property type="protein sequence ID" value="KAH7088892.1"/>
    <property type="molecule type" value="Genomic_DNA"/>
</dbReference>
<name>A0A8K0R7X8_9PLEO</name>
<accession>A0A8K0R7X8</accession>